<dbReference type="SMART" id="SM00091">
    <property type="entry name" value="PAS"/>
    <property type="match status" value="2"/>
</dbReference>
<keyword evidence="3" id="KW-0963">Cytoplasm</keyword>
<evidence type="ECO:0000256" key="7">
    <source>
        <dbReference type="ARBA" id="ARBA00022741"/>
    </source>
</evidence>
<evidence type="ECO:0000256" key="5">
    <source>
        <dbReference type="ARBA" id="ARBA00022553"/>
    </source>
</evidence>
<dbReference type="GO" id="GO:0005829">
    <property type="term" value="C:cytosol"/>
    <property type="evidence" value="ECO:0007669"/>
    <property type="project" value="TreeGrafter"/>
</dbReference>
<dbReference type="FunFam" id="3.30.200.20:FF:000314">
    <property type="entry name" value="Serine/threonine protein kinase"/>
    <property type="match status" value="1"/>
</dbReference>
<evidence type="ECO:0000313" key="15">
    <source>
        <dbReference type="EMBL" id="KFH62771.1"/>
    </source>
</evidence>
<dbReference type="EMBL" id="KN042430">
    <property type="protein sequence ID" value="KFH62771.1"/>
    <property type="molecule type" value="Genomic_DNA"/>
</dbReference>
<dbReference type="CDD" id="cd14004">
    <property type="entry name" value="STKc_PASK"/>
    <property type="match status" value="1"/>
</dbReference>
<dbReference type="InterPro" id="IPR017441">
    <property type="entry name" value="Protein_kinase_ATP_BS"/>
</dbReference>
<dbReference type="PANTHER" id="PTHR24346:SF51">
    <property type="entry name" value="PAS DOMAIN-CONTAINING SERINE_THREONINE-PROTEIN KINASE"/>
    <property type="match status" value="1"/>
</dbReference>
<keyword evidence="8 15" id="KW-0418">Kinase</keyword>
<accession>A0A086TLE4</accession>
<keyword evidence="6" id="KW-0808">Transferase</keyword>
<dbReference type="GO" id="GO:0035556">
    <property type="term" value="P:intracellular signal transduction"/>
    <property type="evidence" value="ECO:0007669"/>
    <property type="project" value="TreeGrafter"/>
</dbReference>
<dbReference type="Pfam" id="PF00069">
    <property type="entry name" value="Pkinase"/>
    <property type="match status" value="1"/>
</dbReference>
<evidence type="ECO:0000256" key="1">
    <source>
        <dbReference type="ARBA" id="ARBA00004496"/>
    </source>
</evidence>
<dbReference type="SMART" id="SM00220">
    <property type="entry name" value="S_TKc"/>
    <property type="match status" value="1"/>
</dbReference>
<keyword evidence="4" id="KW-0723">Serine/threonine-protein kinase</keyword>
<dbReference type="GO" id="GO:0005634">
    <property type="term" value="C:nucleus"/>
    <property type="evidence" value="ECO:0007669"/>
    <property type="project" value="TreeGrafter"/>
</dbReference>
<evidence type="ECO:0000256" key="2">
    <source>
        <dbReference type="ARBA" id="ARBA00012513"/>
    </source>
</evidence>
<dbReference type="InterPro" id="IPR008271">
    <property type="entry name" value="Ser/Thr_kinase_AS"/>
</dbReference>
<dbReference type="EC" id="2.7.11.1" evidence="2"/>
<protein>
    <recommendedName>
        <fullName evidence="2">non-specific serine/threonine protein kinase</fullName>
        <ecNumber evidence="2">2.7.11.1</ecNumber>
    </recommendedName>
</protein>
<dbReference type="PROSITE" id="PS50011">
    <property type="entry name" value="PROTEIN_KINASE_DOM"/>
    <property type="match status" value="1"/>
</dbReference>
<feature type="compositionally biased region" description="Low complexity" evidence="13">
    <location>
        <begin position="16"/>
        <end position="49"/>
    </location>
</feature>
<feature type="compositionally biased region" description="Low complexity" evidence="13">
    <location>
        <begin position="765"/>
        <end position="777"/>
    </location>
</feature>
<proteinExistence type="predicted"/>
<dbReference type="SUPFAM" id="SSF55785">
    <property type="entry name" value="PYP-like sensor domain (PAS domain)"/>
    <property type="match status" value="1"/>
</dbReference>
<evidence type="ECO:0000256" key="4">
    <source>
        <dbReference type="ARBA" id="ARBA00022527"/>
    </source>
</evidence>
<evidence type="ECO:0000256" key="6">
    <source>
        <dbReference type="ARBA" id="ARBA00022679"/>
    </source>
</evidence>
<dbReference type="Gene3D" id="3.30.450.20">
    <property type="entry name" value="PAS domain"/>
    <property type="match status" value="2"/>
</dbReference>
<evidence type="ECO:0000313" key="16">
    <source>
        <dbReference type="Proteomes" id="UP000243308"/>
    </source>
</evidence>
<dbReference type="PROSITE" id="PS00107">
    <property type="entry name" value="PROTEIN_KINASE_ATP"/>
    <property type="match status" value="1"/>
</dbReference>
<dbReference type="FunFam" id="1.10.510.10:FF:000320">
    <property type="entry name" value="Serine/threonine protein kinase"/>
    <property type="match status" value="1"/>
</dbReference>
<evidence type="ECO:0000256" key="12">
    <source>
        <dbReference type="PROSITE-ProRule" id="PRU10141"/>
    </source>
</evidence>
<sequence length="1077" mass="118751">MESSSIHCIHHHHHPSSSSTSSSTSTSSSLSSQSPTPSSSTSSSSSSSSVKFKASSPPTQRQFLTHTINTHTSPHKQLSSSSSLEDLIPYSGLFRIRPMPLVSSSHNPPNSAPLSYHSDMHGQLGHDPNHSHNNSVMMASTTDELAKFSNESLHSFSFTTGTHDKAFVEGRRSIFYRSIDFMKQKIKGWQVPISNVFPVSASTTPTGSFSGIGAYPSPTPSSVSAYTASESSDVSTKARLKRTMTEVPSAVSDMAKATKDRPSRPLSLATISTSNYSSLHSPTRFAPQNQAMITTDQNWGITMANDVASFVFGYHGSELTTMTILDLVASPYKEKLEGLLRQQSQDAVMLDSQEAHVLLCGKVIRIQKRNSHSAAASVWLKQRRDASGQVVYIWVFEEISESVVSAVISSSGEILNIEGAVFDLYAYDYMELLGRSITTLIPALEKLQSVDPETSFATLDVHQINVIKFFGSRSKNGSTFPIICKILNPSEHIDPEANPFNLDQDSMDGYLLRIISMPAIAGVITTHASGMIQSANTVFTKYLFGYPATELTEKRSINDLIPQFQSILDKLLEDPQEGDNHVHLAEGAVVTATIVRRTAAEVSKPSILSPDFFKAPESGANSTANSNVNSPSMNKQSTAFKRNFGMSALLKKTNAFVSNSGIVGLHRDGTPLDIDIQIRMIESPQGRMFAVWITYDRDISFTREPNKKPAPSATSQSMAMAMEQIEPTPPVMEQVVPDTSKEGSPRTPKSSLPPSVKTTPRQFLSDSSSTSSCASPSSPAPSTPSSRLSIDAMKSQYSAVTRAHCIADYDILDSLGQGAYGQVKLCMLKDGTDKVVMKYIVKSRILVDCWTNDRVLGMIPMEVSIMHTLRRIPHANIVLMMDFFEDEEYYYVEMALHGAGMDLFDYIELTPYMTEDEIRSIFRQICEAVYHLHSNKIVHRDIKDENVILDQAGKIQLIDFGSSAYLKEGKEFDTFCGTLDYAAPEVLTGKKYEGRKQDIWALGILLYTLIYKENPFYNIDEILSRDLRVPFVLSEDSIGLTRWMLTRDISKRPLIEDVLAHPWMTTPSKPTDANPSS</sequence>
<feature type="binding site" evidence="12">
    <location>
        <position position="842"/>
    </location>
    <ligand>
        <name>ATP</name>
        <dbReference type="ChEBI" id="CHEBI:30616"/>
    </ligand>
</feature>
<dbReference type="InterPro" id="IPR000014">
    <property type="entry name" value="PAS"/>
</dbReference>
<feature type="compositionally biased region" description="Polar residues" evidence="13">
    <location>
        <begin position="747"/>
        <end position="764"/>
    </location>
</feature>
<dbReference type="InterPro" id="IPR035965">
    <property type="entry name" value="PAS-like_dom_sf"/>
</dbReference>
<feature type="region of interest" description="Disordered" evidence="13">
    <location>
        <begin position="1"/>
        <end position="59"/>
    </location>
</feature>
<dbReference type="OrthoDB" id="10252171at2759"/>
<keyword evidence="9 12" id="KW-0067">ATP-binding</keyword>
<dbReference type="PANTHER" id="PTHR24346">
    <property type="entry name" value="MAP/MICROTUBULE AFFINITY-REGULATING KINASE"/>
    <property type="match status" value="1"/>
</dbReference>
<evidence type="ECO:0000256" key="10">
    <source>
        <dbReference type="ARBA" id="ARBA00047899"/>
    </source>
</evidence>
<feature type="region of interest" description="Disordered" evidence="13">
    <location>
        <begin position="733"/>
        <end position="788"/>
    </location>
</feature>
<keyword evidence="5" id="KW-0597">Phosphoprotein</keyword>
<dbReference type="GO" id="GO:0045719">
    <property type="term" value="P:negative regulation of glycogen biosynthetic process"/>
    <property type="evidence" value="ECO:0007669"/>
    <property type="project" value="TreeGrafter"/>
</dbReference>
<feature type="domain" description="Protein kinase" evidence="14">
    <location>
        <begin position="809"/>
        <end position="1064"/>
    </location>
</feature>
<dbReference type="SUPFAM" id="SSF56112">
    <property type="entry name" value="Protein kinase-like (PK-like)"/>
    <property type="match status" value="1"/>
</dbReference>
<dbReference type="Proteomes" id="UP000243308">
    <property type="component" value="Unassembled WGS sequence"/>
</dbReference>
<dbReference type="Gene3D" id="3.30.200.20">
    <property type="entry name" value="Phosphorylase Kinase, domain 1"/>
    <property type="match status" value="1"/>
</dbReference>
<dbReference type="GO" id="GO:0005524">
    <property type="term" value="F:ATP binding"/>
    <property type="evidence" value="ECO:0007669"/>
    <property type="project" value="UniProtKB-UniRule"/>
</dbReference>
<reference evidence="15 16" key="1">
    <citation type="submission" date="2011-02" db="EMBL/GenBank/DDBJ databases">
        <title>The Genome Sequence of Mortierella verticillata NRRL 6337.</title>
        <authorList>
            <consortium name="The Broad Institute Genome Sequencing Platform"/>
            <person name="Russ C."/>
            <person name="Cuomo C."/>
            <person name="Burger G."/>
            <person name="Gray M.W."/>
            <person name="Holland P.W.H."/>
            <person name="King N."/>
            <person name="Lang F.B.F."/>
            <person name="Roger A.J."/>
            <person name="Ruiz-Trillo I."/>
            <person name="Young S.K."/>
            <person name="Zeng Q."/>
            <person name="Gargeya S."/>
            <person name="Alvarado L."/>
            <person name="Berlin A."/>
            <person name="Chapman S.B."/>
            <person name="Chen Z."/>
            <person name="Freedman E."/>
            <person name="Gellesch M."/>
            <person name="Goldberg J."/>
            <person name="Griggs A."/>
            <person name="Gujja S."/>
            <person name="Heilman E."/>
            <person name="Heiman D."/>
            <person name="Howarth C."/>
            <person name="Mehta T."/>
            <person name="Neiman D."/>
            <person name="Pearson M."/>
            <person name="Roberts A."/>
            <person name="Saif S."/>
            <person name="Shea T."/>
            <person name="Shenoy N."/>
            <person name="Sisk P."/>
            <person name="Stolte C."/>
            <person name="Sykes S."/>
            <person name="White J."/>
            <person name="Yandava C."/>
            <person name="Haas B."/>
            <person name="Nusbaum C."/>
            <person name="Birren B."/>
        </authorList>
    </citation>
    <scope>NUCLEOTIDE SEQUENCE [LARGE SCALE GENOMIC DNA]</scope>
    <source>
        <strain evidence="15 16">NRRL 6337</strain>
    </source>
</reference>
<dbReference type="GO" id="GO:0004674">
    <property type="term" value="F:protein serine/threonine kinase activity"/>
    <property type="evidence" value="ECO:0007669"/>
    <property type="project" value="UniProtKB-KW"/>
</dbReference>
<evidence type="ECO:0000256" key="13">
    <source>
        <dbReference type="SAM" id="MobiDB-lite"/>
    </source>
</evidence>
<evidence type="ECO:0000256" key="11">
    <source>
        <dbReference type="ARBA" id="ARBA00048679"/>
    </source>
</evidence>
<evidence type="ECO:0000256" key="8">
    <source>
        <dbReference type="ARBA" id="ARBA00022777"/>
    </source>
</evidence>
<comment type="catalytic activity">
    <reaction evidence="10">
        <text>L-threonyl-[protein] + ATP = O-phospho-L-threonyl-[protein] + ADP + H(+)</text>
        <dbReference type="Rhea" id="RHEA:46608"/>
        <dbReference type="Rhea" id="RHEA-COMP:11060"/>
        <dbReference type="Rhea" id="RHEA-COMP:11605"/>
        <dbReference type="ChEBI" id="CHEBI:15378"/>
        <dbReference type="ChEBI" id="CHEBI:30013"/>
        <dbReference type="ChEBI" id="CHEBI:30616"/>
        <dbReference type="ChEBI" id="CHEBI:61977"/>
        <dbReference type="ChEBI" id="CHEBI:456216"/>
        <dbReference type="EC" id="2.7.11.1"/>
    </reaction>
</comment>
<name>A0A086TLE4_9FUNG</name>
<gene>
    <name evidence="15" type="ORF">MVEG_11297</name>
</gene>
<evidence type="ECO:0000256" key="9">
    <source>
        <dbReference type="ARBA" id="ARBA00022840"/>
    </source>
</evidence>
<evidence type="ECO:0000259" key="14">
    <source>
        <dbReference type="PROSITE" id="PS50011"/>
    </source>
</evidence>
<comment type="subcellular location">
    <subcellularLocation>
        <location evidence="1">Cytoplasm</location>
    </subcellularLocation>
</comment>
<evidence type="ECO:0000256" key="3">
    <source>
        <dbReference type="ARBA" id="ARBA00022490"/>
    </source>
</evidence>
<dbReference type="InterPro" id="IPR011009">
    <property type="entry name" value="Kinase-like_dom_sf"/>
</dbReference>
<dbReference type="CDD" id="cd00130">
    <property type="entry name" value="PAS"/>
    <property type="match status" value="1"/>
</dbReference>
<dbReference type="AlphaFoldDB" id="A0A086TLE4"/>
<dbReference type="InterPro" id="IPR000719">
    <property type="entry name" value="Prot_kinase_dom"/>
</dbReference>
<keyword evidence="7 12" id="KW-0547">Nucleotide-binding</keyword>
<dbReference type="PROSITE" id="PS00108">
    <property type="entry name" value="PROTEIN_KINASE_ST"/>
    <property type="match status" value="1"/>
</dbReference>
<organism evidence="15 16">
    <name type="scientific">Podila verticillata NRRL 6337</name>
    <dbReference type="NCBI Taxonomy" id="1069443"/>
    <lineage>
        <taxon>Eukaryota</taxon>
        <taxon>Fungi</taxon>
        <taxon>Fungi incertae sedis</taxon>
        <taxon>Mucoromycota</taxon>
        <taxon>Mortierellomycotina</taxon>
        <taxon>Mortierellomycetes</taxon>
        <taxon>Mortierellales</taxon>
        <taxon>Mortierellaceae</taxon>
        <taxon>Podila</taxon>
    </lineage>
</organism>
<keyword evidence="16" id="KW-1185">Reference proteome</keyword>
<dbReference type="Gene3D" id="1.10.510.10">
    <property type="entry name" value="Transferase(Phosphotransferase) domain 1"/>
    <property type="match status" value="1"/>
</dbReference>
<comment type="catalytic activity">
    <reaction evidence="11">
        <text>L-seryl-[protein] + ATP = O-phospho-L-seryl-[protein] + ADP + H(+)</text>
        <dbReference type="Rhea" id="RHEA:17989"/>
        <dbReference type="Rhea" id="RHEA-COMP:9863"/>
        <dbReference type="Rhea" id="RHEA-COMP:11604"/>
        <dbReference type="ChEBI" id="CHEBI:15378"/>
        <dbReference type="ChEBI" id="CHEBI:29999"/>
        <dbReference type="ChEBI" id="CHEBI:30616"/>
        <dbReference type="ChEBI" id="CHEBI:83421"/>
        <dbReference type="ChEBI" id="CHEBI:456216"/>
        <dbReference type="EC" id="2.7.11.1"/>
    </reaction>
</comment>